<dbReference type="AlphaFoldDB" id="A0A926N655"/>
<dbReference type="Proteomes" id="UP000661691">
    <property type="component" value="Unassembled WGS sequence"/>
</dbReference>
<keyword evidence="3" id="KW-1185">Reference proteome</keyword>
<protein>
    <submittedName>
        <fullName evidence="2">Spore cortex biosynthesis protein YabQ</fullName>
    </submittedName>
</protein>
<reference evidence="2" key="1">
    <citation type="submission" date="2020-09" db="EMBL/GenBank/DDBJ databases">
        <title>A novel bacterium of genus Hazenella, isolated from South China Sea.</title>
        <authorList>
            <person name="Huang H."/>
            <person name="Mo K."/>
            <person name="Hu Y."/>
        </authorList>
    </citation>
    <scope>NUCLEOTIDE SEQUENCE</scope>
    <source>
        <strain evidence="2">IB182357</strain>
    </source>
</reference>
<dbReference type="NCBIfam" id="TIGR02893">
    <property type="entry name" value="spore_yabQ"/>
    <property type="match status" value="1"/>
</dbReference>
<accession>A0A926N655</accession>
<evidence type="ECO:0000313" key="2">
    <source>
        <dbReference type="EMBL" id="MBD1372454.1"/>
    </source>
</evidence>
<organism evidence="2 3">
    <name type="scientific">Polycladospora coralii</name>
    <dbReference type="NCBI Taxonomy" id="2771432"/>
    <lineage>
        <taxon>Bacteria</taxon>
        <taxon>Bacillati</taxon>
        <taxon>Bacillota</taxon>
        <taxon>Bacilli</taxon>
        <taxon>Bacillales</taxon>
        <taxon>Thermoactinomycetaceae</taxon>
        <taxon>Polycladospora</taxon>
    </lineage>
</organism>
<gene>
    <name evidence="2" type="primary">yabQ</name>
    <name evidence="2" type="ORF">IC620_08800</name>
</gene>
<evidence type="ECO:0000256" key="1">
    <source>
        <dbReference type="SAM" id="Phobius"/>
    </source>
</evidence>
<dbReference type="Pfam" id="PF09578">
    <property type="entry name" value="Spore_YabQ"/>
    <property type="match status" value="1"/>
</dbReference>
<feature type="transmembrane region" description="Helical" evidence="1">
    <location>
        <begin position="68"/>
        <end position="84"/>
    </location>
</feature>
<feature type="transmembrane region" description="Helical" evidence="1">
    <location>
        <begin position="105"/>
        <end position="125"/>
    </location>
</feature>
<comment type="caution">
    <text evidence="2">The sequence shown here is derived from an EMBL/GenBank/DDBJ whole genome shotgun (WGS) entry which is preliminary data.</text>
</comment>
<proteinExistence type="predicted"/>
<keyword evidence="1" id="KW-0812">Transmembrane</keyword>
<feature type="transmembrane region" description="Helical" evidence="1">
    <location>
        <begin position="39"/>
        <end position="62"/>
    </location>
</feature>
<keyword evidence="1" id="KW-1133">Transmembrane helix</keyword>
<evidence type="ECO:0000313" key="3">
    <source>
        <dbReference type="Proteomes" id="UP000661691"/>
    </source>
</evidence>
<sequence length="185" mass="22126">MTLYTQFITMVSMLGSGMILGLLLDMYRVVTFRFKIRGWVVSLVDLLYWILASLLVFSVLIWSNWGELRFYIFLAICFGFFSYHRWMSAEVIRILRKILVGLEQIVRFLLQVIYVLIIAPIVWIWNACVKILLFLQKVSIWILKQLLRPIDWLFRPISKRLKPMIVPYTSRLKGWWEKKRKEGDS</sequence>
<dbReference type="EMBL" id="JACXAH010000010">
    <property type="protein sequence ID" value="MBD1372454.1"/>
    <property type="molecule type" value="Genomic_DNA"/>
</dbReference>
<keyword evidence="1" id="KW-0472">Membrane</keyword>
<feature type="transmembrane region" description="Helical" evidence="1">
    <location>
        <begin position="6"/>
        <end position="27"/>
    </location>
</feature>
<dbReference type="RefSeq" id="WP_191140939.1">
    <property type="nucleotide sequence ID" value="NZ_JACXAG020000010.1"/>
</dbReference>
<dbReference type="InterPro" id="IPR019074">
    <property type="entry name" value="YabQ"/>
</dbReference>
<name>A0A926N655_9BACL</name>